<gene>
    <name evidence="1" type="ORF">XE02_0038</name>
</gene>
<evidence type="ECO:0000313" key="2">
    <source>
        <dbReference type="Proteomes" id="UP000055014"/>
    </source>
</evidence>
<organism evidence="1 2">
    <name type="scientific">Mesotoga infera</name>
    <dbReference type="NCBI Taxonomy" id="1236046"/>
    <lineage>
        <taxon>Bacteria</taxon>
        <taxon>Thermotogati</taxon>
        <taxon>Thermotogota</taxon>
        <taxon>Thermotogae</taxon>
        <taxon>Kosmotogales</taxon>
        <taxon>Kosmotogaceae</taxon>
        <taxon>Mesotoga</taxon>
    </lineage>
</organism>
<dbReference type="Pfam" id="PF18958">
    <property type="entry name" value="DUF5700"/>
    <property type="match status" value="1"/>
</dbReference>
<reference evidence="2" key="1">
    <citation type="journal article" date="2015" name="MBio">
        <title>Genome-Resolved Metagenomic Analysis Reveals Roles for Candidate Phyla and Other Microbial Community Members in Biogeochemical Transformations in Oil Reservoirs.</title>
        <authorList>
            <person name="Hu P."/>
            <person name="Tom L."/>
            <person name="Singh A."/>
            <person name="Thomas B.C."/>
            <person name="Baker B.J."/>
            <person name="Piceno Y.M."/>
            <person name="Andersen G.L."/>
            <person name="Banfield J.F."/>
        </authorList>
    </citation>
    <scope>NUCLEOTIDE SEQUENCE [LARGE SCALE GENOMIC DNA]</scope>
</reference>
<dbReference type="EMBL" id="LGGW01000002">
    <property type="protein sequence ID" value="KUK91399.1"/>
    <property type="molecule type" value="Genomic_DNA"/>
</dbReference>
<accession>A0A101IAA6</accession>
<proteinExistence type="predicted"/>
<protein>
    <submittedName>
        <fullName evidence="1">Uncharacterized protein</fullName>
    </submittedName>
</protein>
<comment type="caution">
    <text evidence="1">The sequence shown here is derived from an EMBL/GenBank/DDBJ whole genome shotgun (WGS) entry which is preliminary data.</text>
</comment>
<dbReference type="AlphaFoldDB" id="A0A101IAA6"/>
<name>A0A101IAA6_9BACT</name>
<dbReference type="PATRIC" id="fig|1236046.5.peg.608"/>
<dbReference type="InterPro" id="IPR043754">
    <property type="entry name" value="DUF5700"/>
</dbReference>
<sequence length="67" mass="7464">MGSIGNLAPVGMKMATEIEKELGRERLIATVGDTVAFLKTYQEVALKQSYYLLEDETFLILEKLLGI</sequence>
<evidence type="ECO:0000313" key="1">
    <source>
        <dbReference type="EMBL" id="KUK91399.1"/>
    </source>
</evidence>
<dbReference type="Proteomes" id="UP000055014">
    <property type="component" value="Unassembled WGS sequence"/>
</dbReference>